<dbReference type="EMBL" id="VSRR010002029">
    <property type="protein sequence ID" value="MPC29186.1"/>
    <property type="molecule type" value="Genomic_DNA"/>
</dbReference>
<evidence type="ECO:0000313" key="1">
    <source>
        <dbReference type="EMBL" id="MPC29186.1"/>
    </source>
</evidence>
<dbReference type="Proteomes" id="UP000324222">
    <property type="component" value="Unassembled WGS sequence"/>
</dbReference>
<dbReference type="AlphaFoldDB" id="A0A5B7E7L2"/>
<proteinExistence type="predicted"/>
<evidence type="ECO:0000313" key="2">
    <source>
        <dbReference type="Proteomes" id="UP000324222"/>
    </source>
</evidence>
<sequence length="84" mass="9938">MPVDDALRLIEQNFEEYVKKARQRNIREVVPRDIRNLLLDLLEMRPLSMGDLDKLIKYLKERQSMLVDDQIEQKRETAAALAVK</sequence>
<keyword evidence="2" id="KW-1185">Reference proteome</keyword>
<comment type="caution">
    <text evidence="1">The sequence shown here is derived from an EMBL/GenBank/DDBJ whole genome shotgun (WGS) entry which is preliminary data.</text>
</comment>
<organism evidence="1 2">
    <name type="scientific">Portunus trituberculatus</name>
    <name type="common">Swimming crab</name>
    <name type="synonym">Neptunus trituberculatus</name>
    <dbReference type="NCBI Taxonomy" id="210409"/>
    <lineage>
        <taxon>Eukaryota</taxon>
        <taxon>Metazoa</taxon>
        <taxon>Ecdysozoa</taxon>
        <taxon>Arthropoda</taxon>
        <taxon>Crustacea</taxon>
        <taxon>Multicrustacea</taxon>
        <taxon>Malacostraca</taxon>
        <taxon>Eumalacostraca</taxon>
        <taxon>Eucarida</taxon>
        <taxon>Decapoda</taxon>
        <taxon>Pleocyemata</taxon>
        <taxon>Brachyura</taxon>
        <taxon>Eubrachyura</taxon>
        <taxon>Portunoidea</taxon>
        <taxon>Portunidae</taxon>
        <taxon>Portuninae</taxon>
        <taxon>Portunus</taxon>
    </lineage>
</organism>
<gene>
    <name evidence="1" type="ORF">E2C01_022407</name>
</gene>
<accession>A0A5B7E7L2</accession>
<name>A0A5B7E7L2_PORTR</name>
<dbReference type="OrthoDB" id="10044938at2759"/>
<reference evidence="1 2" key="1">
    <citation type="submission" date="2019-05" db="EMBL/GenBank/DDBJ databases">
        <title>Another draft genome of Portunus trituberculatus and its Hox gene families provides insights of decapod evolution.</title>
        <authorList>
            <person name="Jeong J.-H."/>
            <person name="Song I."/>
            <person name="Kim S."/>
            <person name="Choi T."/>
            <person name="Kim D."/>
            <person name="Ryu S."/>
            <person name="Kim W."/>
        </authorList>
    </citation>
    <scope>NUCLEOTIDE SEQUENCE [LARGE SCALE GENOMIC DNA]</scope>
    <source>
        <tissue evidence="1">Muscle</tissue>
    </source>
</reference>
<protein>
    <submittedName>
        <fullName evidence="1">Uncharacterized protein</fullName>
    </submittedName>
</protein>